<keyword evidence="1" id="KW-0812">Transmembrane</keyword>
<keyword evidence="1" id="KW-1133">Transmembrane helix</keyword>
<proteinExistence type="predicted"/>
<evidence type="ECO:0000313" key="3">
    <source>
        <dbReference type="Proteomes" id="UP001345963"/>
    </source>
</evidence>
<accession>A0ABU7AA80</accession>
<name>A0ABU7AA80_9TELE</name>
<evidence type="ECO:0000256" key="1">
    <source>
        <dbReference type="SAM" id="Phobius"/>
    </source>
</evidence>
<evidence type="ECO:0000313" key="2">
    <source>
        <dbReference type="EMBL" id="MED6234888.1"/>
    </source>
</evidence>
<feature type="transmembrane region" description="Helical" evidence="1">
    <location>
        <begin position="45"/>
        <end position="67"/>
    </location>
</feature>
<keyword evidence="1" id="KW-0472">Membrane</keyword>
<sequence length="104" mass="11988">MQKLRKKLTKYVLCCGHFILWLVCQNCKSISSCIVCLKKLTDKKTLIAILASCGALLIMIIVLGICVSHRRKPYNENQVDIKHLPSRKNCFCLLNWHLTEKKKT</sequence>
<gene>
    <name evidence="2" type="ORF">ATANTOWER_006496</name>
</gene>
<dbReference type="Proteomes" id="UP001345963">
    <property type="component" value="Unassembled WGS sequence"/>
</dbReference>
<organism evidence="2 3">
    <name type="scientific">Ataeniobius toweri</name>
    <dbReference type="NCBI Taxonomy" id="208326"/>
    <lineage>
        <taxon>Eukaryota</taxon>
        <taxon>Metazoa</taxon>
        <taxon>Chordata</taxon>
        <taxon>Craniata</taxon>
        <taxon>Vertebrata</taxon>
        <taxon>Euteleostomi</taxon>
        <taxon>Actinopterygii</taxon>
        <taxon>Neopterygii</taxon>
        <taxon>Teleostei</taxon>
        <taxon>Neoteleostei</taxon>
        <taxon>Acanthomorphata</taxon>
        <taxon>Ovalentaria</taxon>
        <taxon>Atherinomorphae</taxon>
        <taxon>Cyprinodontiformes</taxon>
        <taxon>Goodeidae</taxon>
        <taxon>Ataeniobius</taxon>
    </lineage>
</organism>
<reference evidence="2 3" key="1">
    <citation type="submission" date="2021-07" db="EMBL/GenBank/DDBJ databases">
        <authorList>
            <person name="Palmer J.M."/>
        </authorList>
    </citation>
    <scope>NUCLEOTIDE SEQUENCE [LARGE SCALE GENOMIC DNA]</scope>
    <source>
        <strain evidence="2 3">AT_MEX2019</strain>
        <tissue evidence="2">Muscle</tissue>
    </source>
</reference>
<dbReference type="EMBL" id="JAHUTI010010009">
    <property type="protein sequence ID" value="MED6234888.1"/>
    <property type="molecule type" value="Genomic_DNA"/>
</dbReference>
<protein>
    <submittedName>
        <fullName evidence="2">Uncharacterized protein</fullName>
    </submittedName>
</protein>
<comment type="caution">
    <text evidence="2">The sequence shown here is derived from an EMBL/GenBank/DDBJ whole genome shotgun (WGS) entry which is preliminary data.</text>
</comment>
<keyword evidence="3" id="KW-1185">Reference proteome</keyword>